<keyword evidence="1" id="KW-1185">Reference proteome</keyword>
<dbReference type="Proteomes" id="UP000504631">
    <property type="component" value="Unplaced"/>
</dbReference>
<protein>
    <submittedName>
        <fullName evidence="2">Uncharacterized protein LOC117230876 isoform X1</fullName>
    </submittedName>
</protein>
<dbReference type="RefSeq" id="XP_033344652.1">
    <property type="nucleotide sequence ID" value="XM_033488761.1"/>
</dbReference>
<dbReference type="AlphaFoldDB" id="A0A6J3JV09"/>
<name>A0A6J3JV09_9HYME</name>
<dbReference type="GeneID" id="117230876"/>
<reference evidence="2" key="1">
    <citation type="submission" date="2025-08" db="UniProtKB">
        <authorList>
            <consortium name="RefSeq"/>
        </authorList>
    </citation>
    <scope>IDENTIFICATION</scope>
    <source>
        <tissue evidence="2">Muscle</tissue>
    </source>
</reference>
<accession>A0A6J3JV09</accession>
<gene>
    <name evidence="2" type="primary">LOC117230876</name>
</gene>
<evidence type="ECO:0000313" key="1">
    <source>
        <dbReference type="Proteomes" id="UP000504631"/>
    </source>
</evidence>
<proteinExistence type="predicted"/>
<evidence type="ECO:0000313" key="2">
    <source>
        <dbReference type="RefSeq" id="XP_033344652.1"/>
    </source>
</evidence>
<sequence length="516" mass="59695">MYIITDTNFVSKNFVIHTFYDERTCFCWNQDKLIIFPYTNNEYVSVKVLTAPAPIKTIQCFTGRIFLICIPHGVYKLSRDREFAVLSKNAIGMGTVFHEVLIPRNEYLYLDNKREMTNKLLFKLSSQETNPSQLYVYSLNADGVVEYFMKTLTNNDSTVKNLCIIADGLKLLMLINENVKIMHSSIYSISNIIPVRKSSKIAALLLTTNTNVIILMHSKDNVLVFETIYIKTQIQAICAGFSQSLEDILWIVYSHESKLHYVKKQLLIDNIYQVKVEDKSFVCLQSYDSNIILGLTEDNQLVEFPISTVERTLSTENNTFINLHSSMLDGVSLIMDKIYKGTQELQTLNEILTAEKDKLRRINLYAHKDKIQLCPKMMINYIANRIFLSANFHDVLPKNSWVVLNVKLGYQNLFCMKKIVGRETIADIYIPENSMADTSQIAIDLIAFRDKKYPWCLIRNYVISDYLERRKKKKRLNVDFINSKIAILKTCIQEGNINMKKLSEVKKSLRKELSDI</sequence>
<organism evidence="1 2">
    <name type="scientific">Bombus vosnesenskii</name>
    <dbReference type="NCBI Taxonomy" id="207650"/>
    <lineage>
        <taxon>Eukaryota</taxon>
        <taxon>Metazoa</taxon>
        <taxon>Ecdysozoa</taxon>
        <taxon>Arthropoda</taxon>
        <taxon>Hexapoda</taxon>
        <taxon>Insecta</taxon>
        <taxon>Pterygota</taxon>
        <taxon>Neoptera</taxon>
        <taxon>Endopterygota</taxon>
        <taxon>Hymenoptera</taxon>
        <taxon>Apocrita</taxon>
        <taxon>Aculeata</taxon>
        <taxon>Apoidea</taxon>
        <taxon>Anthophila</taxon>
        <taxon>Apidae</taxon>
        <taxon>Bombus</taxon>
        <taxon>Pyrobombus</taxon>
    </lineage>
</organism>
<dbReference type="KEGG" id="bvk:117230876"/>